<dbReference type="GO" id="GO:0005737">
    <property type="term" value="C:cytoplasm"/>
    <property type="evidence" value="ECO:0007669"/>
    <property type="project" value="TreeGrafter"/>
</dbReference>
<evidence type="ECO:0000256" key="6">
    <source>
        <dbReference type="ARBA" id="ARBA00022777"/>
    </source>
</evidence>
<evidence type="ECO:0000256" key="4">
    <source>
        <dbReference type="ARBA" id="ARBA00022679"/>
    </source>
</evidence>
<dbReference type="KEGG" id="whr:OG579_02275"/>
<dbReference type="Gene3D" id="3.40.50.300">
    <property type="entry name" value="P-loop containing nucleotide triphosphate hydrolases"/>
    <property type="match status" value="1"/>
</dbReference>
<evidence type="ECO:0000256" key="8">
    <source>
        <dbReference type="ARBA" id="ARBA00023064"/>
    </source>
</evidence>
<keyword evidence="8" id="KW-0311">Gluconate utilization</keyword>
<dbReference type="RefSeq" id="WP_328857921.1">
    <property type="nucleotide sequence ID" value="NZ_CP108021.1"/>
</dbReference>
<organism evidence="11 12">
    <name type="scientific">Williamsia herbipolensis</name>
    <dbReference type="NCBI Taxonomy" id="1603258"/>
    <lineage>
        <taxon>Bacteria</taxon>
        <taxon>Bacillati</taxon>
        <taxon>Actinomycetota</taxon>
        <taxon>Actinomycetes</taxon>
        <taxon>Mycobacteriales</taxon>
        <taxon>Nocardiaceae</taxon>
        <taxon>Williamsia</taxon>
    </lineage>
</organism>
<comment type="pathway">
    <text evidence="1">Carbohydrate acid metabolism.</text>
</comment>
<proteinExistence type="inferred from homology"/>
<comment type="catalytic activity">
    <reaction evidence="9 10">
        <text>D-gluconate + ATP = 6-phospho-D-gluconate + ADP + H(+)</text>
        <dbReference type="Rhea" id="RHEA:19433"/>
        <dbReference type="ChEBI" id="CHEBI:15378"/>
        <dbReference type="ChEBI" id="CHEBI:18391"/>
        <dbReference type="ChEBI" id="CHEBI:30616"/>
        <dbReference type="ChEBI" id="CHEBI:58759"/>
        <dbReference type="ChEBI" id="CHEBI:456216"/>
        <dbReference type="EC" id="2.7.1.12"/>
    </reaction>
</comment>
<evidence type="ECO:0000256" key="7">
    <source>
        <dbReference type="ARBA" id="ARBA00022840"/>
    </source>
</evidence>
<evidence type="ECO:0000313" key="11">
    <source>
        <dbReference type="EMBL" id="WUM20682.1"/>
    </source>
</evidence>
<name>A0AAU4K3S8_9NOCA</name>
<dbReference type="NCBIfam" id="TIGR01313">
    <property type="entry name" value="therm_gnt_kin"/>
    <property type="match status" value="1"/>
</dbReference>
<keyword evidence="5 10" id="KW-0547">Nucleotide-binding</keyword>
<dbReference type="FunFam" id="3.40.50.300:FF:000522">
    <property type="entry name" value="Gluconokinase"/>
    <property type="match status" value="1"/>
</dbReference>
<dbReference type="InterPro" id="IPR006001">
    <property type="entry name" value="Therm_gnt_kin"/>
</dbReference>
<dbReference type="GO" id="GO:0005524">
    <property type="term" value="F:ATP binding"/>
    <property type="evidence" value="ECO:0007669"/>
    <property type="project" value="UniProtKB-KW"/>
</dbReference>
<dbReference type="InterPro" id="IPR027417">
    <property type="entry name" value="P-loop_NTPase"/>
</dbReference>
<dbReference type="Pfam" id="PF13238">
    <property type="entry name" value="AAA_18"/>
    <property type="match status" value="1"/>
</dbReference>
<keyword evidence="6 10" id="KW-0418">Kinase</keyword>
<keyword evidence="12" id="KW-1185">Reference proteome</keyword>
<evidence type="ECO:0000256" key="10">
    <source>
        <dbReference type="RuleBase" id="RU363066"/>
    </source>
</evidence>
<dbReference type="EMBL" id="CP108021">
    <property type="protein sequence ID" value="WUM20682.1"/>
    <property type="molecule type" value="Genomic_DNA"/>
</dbReference>
<dbReference type="PANTHER" id="PTHR43442">
    <property type="entry name" value="GLUCONOKINASE-RELATED"/>
    <property type="match status" value="1"/>
</dbReference>
<dbReference type="EC" id="2.7.1.12" evidence="3 10"/>
<evidence type="ECO:0000256" key="2">
    <source>
        <dbReference type="ARBA" id="ARBA00008420"/>
    </source>
</evidence>
<evidence type="ECO:0000313" key="12">
    <source>
        <dbReference type="Proteomes" id="UP001432128"/>
    </source>
</evidence>
<sequence length="179" mass="19406">MTDTRSADPIAGPHLCVMGVSGVGKTTIAQGLAERLHRPFGDADDLHPAANIEKMANGHPLTDADRAPWLDAVVAWLDDHDGDGETTVFACSALRRAYRDQIARARAGVVFVHLTAPADELRRRLEGRTGHYMKVTMLESQLATLEDLEPDERGVRVATAGSVDDTIDAVEKALREMVP</sequence>
<evidence type="ECO:0000256" key="5">
    <source>
        <dbReference type="ARBA" id="ARBA00022741"/>
    </source>
</evidence>
<evidence type="ECO:0000256" key="1">
    <source>
        <dbReference type="ARBA" id="ARBA00004761"/>
    </source>
</evidence>
<protein>
    <recommendedName>
        <fullName evidence="3 10">Gluconokinase</fullName>
        <ecNumber evidence="3 10">2.7.1.12</ecNumber>
    </recommendedName>
</protein>
<dbReference type="PANTHER" id="PTHR43442:SF3">
    <property type="entry name" value="GLUCONOKINASE-RELATED"/>
    <property type="match status" value="1"/>
</dbReference>
<gene>
    <name evidence="11" type="ORF">OG579_02275</name>
</gene>
<evidence type="ECO:0000256" key="3">
    <source>
        <dbReference type="ARBA" id="ARBA00012054"/>
    </source>
</evidence>
<keyword evidence="7 10" id="KW-0067">ATP-binding</keyword>
<dbReference type="Proteomes" id="UP001432128">
    <property type="component" value="Chromosome"/>
</dbReference>
<dbReference type="SUPFAM" id="SSF52540">
    <property type="entry name" value="P-loop containing nucleoside triphosphate hydrolases"/>
    <property type="match status" value="1"/>
</dbReference>
<reference evidence="11 12" key="1">
    <citation type="submission" date="2022-10" db="EMBL/GenBank/DDBJ databases">
        <title>The complete genomes of actinobacterial strains from the NBC collection.</title>
        <authorList>
            <person name="Joergensen T.S."/>
            <person name="Alvarez Arevalo M."/>
            <person name="Sterndorff E.B."/>
            <person name="Faurdal D."/>
            <person name="Vuksanovic O."/>
            <person name="Mourched A.-S."/>
            <person name="Charusanti P."/>
            <person name="Shaw S."/>
            <person name="Blin K."/>
            <person name="Weber T."/>
        </authorList>
    </citation>
    <scope>NUCLEOTIDE SEQUENCE [LARGE SCALE GENOMIC DNA]</scope>
    <source>
        <strain evidence="11 12">NBC_00319</strain>
    </source>
</reference>
<dbReference type="GO" id="GO:0046316">
    <property type="term" value="F:gluconokinase activity"/>
    <property type="evidence" value="ECO:0007669"/>
    <property type="project" value="UniProtKB-EC"/>
</dbReference>
<evidence type="ECO:0000256" key="9">
    <source>
        <dbReference type="ARBA" id="ARBA00048090"/>
    </source>
</evidence>
<dbReference type="CDD" id="cd02021">
    <property type="entry name" value="GntK"/>
    <property type="match status" value="1"/>
</dbReference>
<dbReference type="AlphaFoldDB" id="A0AAU4K3S8"/>
<dbReference type="GO" id="GO:0019521">
    <property type="term" value="P:D-gluconate metabolic process"/>
    <property type="evidence" value="ECO:0007669"/>
    <property type="project" value="UniProtKB-KW"/>
</dbReference>
<comment type="similarity">
    <text evidence="2 10">Belongs to the gluconokinase GntK/GntV family.</text>
</comment>
<accession>A0AAU4K3S8</accession>
<keyword evidence="4 10" id="KW-0808">Transferase</keyword>